<dbReference type="Proteomes" id="UP001386955">
    <property type="component" value="Unassembled WGS sequence"/>
</dbReference>
<evidence type="ECO:0000313" key="2">
    <source>
        <dbReference type="Proteomes" id="UP001386955"/>
    </source>
</evidence>
<comment type="caution">
    <text evidence="1">The sequence shown here is derived from an EMBL/GenBank/DDBJ whole genome shotgun (WGS) entry which is preliminary data.</text>
</comment>
<evidence type="ECO:0000313" key="1">
    <source>
        <dbReference type="EMBL" id="KAK7390479.1"/>
    </source>
</evidence>
<organism evidence="1 2">
    <name type="scientific">Psophocarpus tetragonolobus</name>
    <name type="common">Winged bean</name>
    <name type="synonym">Dolichos tetragonolobus</name>
    <dbReference type="NCBI Taxonomy" id="3891"/>
    <lineage>
        <taxon>Eukaryota</taxon>
        <taxon>Viridiplantae</taxon>
        <taxon>Streptophyta</taxon>
        <taxon>Embryophyta</taxon>
        <taxon>Tracheophyta</taxon>
        <taxon>Spermatophyta</taxon>
        <taxon>Magnoliopsida</taxon>
        <taxon>eudicotyledons</taxon>
        <taxon>Gunneridae</taxon>
        <taxon>Pentapetalae</taxon>
        <taxon>rosids</taxon>
        <taxon>fabids</taxon>
        <taxon>Fabales</taxon>
        <taxon>Fabaceae</taxon>
        <taxon>Papilionoideae</taxon>
        <taxon>50 kb inversion clade</taxon>
        <taxon>NPAAA clade</taxon>
        <taxon>indigoferoid/millettioid clade</taxon>
        <taxon>Phaseoleae</taxon>
        <taxon>Psophocarpus</taxon>
    </lineage>
</organism>
<name>A0AAN9XG41_PSOTE</name>
<dbReference type="EMBL" id="JAYMYS010000006">
    <property type="protein sequence ID" value="KAK7390479.1"/>
    <property type="molecule type" value="Genomic_DNA"/>
</dbReference>
<gene>
    <name evidence="1" type="ORF">VNO78_25785</name>
</gene>
<proteinExistence type="predicted"/>
<dbReference type="AlphaFoldDB" id="A0AAN9XG41"/>
<sequence length="161" mass="17021">MEDNTSVENACDNVTDTCCRAGEGIQKILLILFPRIHVKSDSCGLGGTTNWNKVRVESGVCDFDLDSRVIVPQASAGSASCGSTEVDQTGRNNAPSIWSPNTTSSVALHWASADSASCDLNITVQAEGKLHGTILSMWSPNTASGVTLHWLVLAVLQGIVF</sequence>
<keyword evidence="2" id="KW-1185">Reference proteome</keyword>
<accession>A0AAN9XG41</accession>
<protein>
    <submittedName>
        <fullName evidence="1">Uncharacterized protein</fullName>
    </submittedName>
</protein>
<reference evidence="1 2" key="1">
    <citation type="submission" date="2024-01" db="EMBL/GenBank/DDBJ databases">
        <title>The genomes of 5 underutilized Papilionoideae crops provide insights into root nodulation and disease resistanc.</title>
        <authorList>
            <person name="Jiang F."/>
        </authorList>
    </citation>
    <scope>NUCLEOTIDE SEQUENCE [LARGE SCALE GENOMIC DNA]</scope>
    <source>
        <strain evidence="1">DUOXIRENSHENG_FW03</strain>
        <tissue evidence="1">Leaves</tissue>
    </source>
</reference>